<dbReference type="Gene3D" id="3.30.200.20">
    <property type="entry name" value="Phosphorylase Kinase, domain 1"/>
    <property type="match status" value="1"/>
</dbReference>
<evidence type="ECO:0000256" key="5">
    <source>
        <dbReference type="ARBA" id="ARBA00022692"/>
    </source>
</evidence>
<keyword evidence="10" id="KW-0472">Membrane</keyword>
<proteinExistence type="inferred from homology"/>
<dbReference type="PROSITE" id="PS00108">
    <property type="entry name" value="PROTEIN_KINASE_ST"/>
    <property type="match status" value="1"/>
</dbReference>
<evidence type="ECO:0000256" key="10">
    <source>
        <dbReference type="ARBA" id="ARBA00023136"/>
    </source>
</evidence>
<keyword evidence="9" id="KW-1133">Transmembrane helix</keyword>
<sequence>MMLSRCKNENIVSLLGFCDDCEEKILVYEYVPNKSLDLYLNSDKLRWIRRLKICIGAARGLAYLHNEVGTQQRVLHRDIKSSNILLDEDWNAKISDFGLSKLGPANQEYTFLYSNPVGTHGYCDPLYAEAGFLTKESDVYSFGVVLFEVLCGRLCFENKDAGQPALIGLVRQSYENNTIEEIVYGSIKEEINPESLQVYAKIAYQCLKMKREERPLMSDVVWALETALSYQEPKSDQDANTYLPTKSPSEVTKPDPGKATHPIDIEEYASSEGGGLLVVTIHEGNDLKGKHPFVILRVGDDIKRTTVCVMN</sequence>
<evidence type="ECO:0000256" key="1">
    <source>
        <dbReference type="ARBA" id="ARBA00004251"/>
    </source>
</evidence>
<evidence type="ECO:0000256" key="12">
    <source>
        <dbReference type="ARBA" id="ARBA00023180"/>
    </source>
</evidence>
<keyword evidence="15" id="KW-0808">Transferase</keyword>
<dbReference type="InterPro" id="IPR045272">
    <property type="entry name" value="ANXUR1/2-like"/>
</dbReference>
<evidence type="ECO:0000256" key="6">
    <source>
        <dbReference type="ARBA" id="ARBA00022729"/>
    </source>
</evidence>
<keyword evidence="8" id="KW-0067">ATP-binding</keyword>
<evidence type="ECO:0000256" key="11">
    <source>
        <dbReference type="ARBA" id="ARBA00023170"/>
    </source>
</evidence>
<dbReference type="SMART" id="SM00220">
    <property type="entry name" value="S_TKc"/>
    <property type="match status" value="1"/>
</dbReference>
<keyword evidence="4" id="KW-1003">Cell membrane</keyword>
<dbReference type="GO" id="GO:0005524">
    <property type="term" value="F:ATP binding"/>
    <property type="evidence" value="ECO:0007669"/>
    <property type="project" value="UniProtKB-KW"/>
</dbReference>
<evidence type="ECO:0000313" key="16">
    <source>
        <dbReference type="Proteomes" id="UP000215914"/>
    </source>
</evidence>
<feature type="compositionally biased region" description="Polar residues" evidence="13">
    <location>
        <begin position="238"/>
        <end position="250"/>
    </location>
</feature>
<evidence type="ECO:0000259" key="14">
    <source>
        <dbReference type="PROSITE" id="PS50011"/>
    </source>
</evidence>
<dbReference type="Gramene" id="mRNA:HanXRQr2_Chr12g0562071">
    <property type="protein sequence ID" value="mRNA:HanXRQr2_Chr12g0562071"/>
    <property type="gene ID" value="HanXRQr2_Chr12g0562071"/>
</dbReference>
<dbReference type="CDD" id="cd00030">
    <property type="entry name" value="C2"/>
    <property type="match status" value="1"/>
</dbReference>
<evidence type="ECO:0000256" key="7">
    <source>
        <dbReference type="ARBA" id="ARBA00022741"/>
    </source>
</evidence>
<protein>
    <recommendedName>
        <fullName evidence="14">Protein kinase domain-containing protein</fullName>
    </recommendedName>
</protein>
<dbReference type="InterPro" id="IPR008271">
    <property type="entry name" value="Ser/Thr_kinase_AS"/>
</dbReference>
<keyword evidence="12" id="KW-0325">Glycoprotein</keyword>
<evidence type="ECO:0000256" key="13">
    <source>
        <dbReference type="SAM" id="MobiDB-lite"/>
    </source>
</evidence>
<dbReference type="InterPro" id="IPR011009">
    <property type="entry name" value="Kinase-like_dom_sf"/>
</dbReference>
<feature type="domain" description="Protein kinase" evidence="14">
    <location>
        <begin position="1"/>
        <end position="228"/>
    </location>
</feature>
<evidence type="ECO:0000256" key="8">
    <source>
        <dbReference type="ARBA" id="ARBA00022840"/>
    </source>
</evidence>
<evidence type="ECO:0000256" key="3">
    <source>
        <dbReference type="ARBA" id="ARBA00010217"/>
    </source>
</evidence>
<keyword evidence="6" id="KW-0732">Signal</keyword>
<dbReference type="Proteomes" id="UP000215914">
    <property type="component" value="Unassembled WGS sequence"/>
</dbReference>
<feature type="region of interest" description="Disordered" evidence="13">
    <location>
        <begin position="235"/>
        <end position="261"/>
    </location>
</feature>
<gene>
    <name evidence="15" type="ORF">HanXRQr2_Chr12g0562071</name>
</gene>
<comment type="similarity">
    <text evidence="3">In the C-terminal section; belongs to the protein kinase superfamily. Ser/Thr protein kinase family.</text>
</comment>
<keyword evidence="16" id="KW-1185">Reference proteome</keyword>
<feature type="compositionally biased region" description="Basic and acidic residues" evidence="13">
    <location>
        <begin position="252"/>
        <end position="261"/>
    </location>
</feature>
<keyword evidence="5" id="KW-0812">Transmembrane</keyword>
<dbReference type="GO" id="GO:0004714">
    <property type="term" value="F:transmembrane receptor protein tyrosine kinase activity"/>
    <property type="evidence" value="ECO:0007669"/>
    <property type="project" value="InterPro"/>
</dbReference>
<dbReference type="PANTHER" id="PTHR27003">
    <property type="entry name" value="OS07G0166700 PROTEIN"/>
    <property type="match status" value="1"/>
</dbReference>
<dbReference type="SUPFAM" id="SSF56112">
    <property type="entry name" value="Protein kinase-like (PK-like)"/>
    <property type="match status" value="1"/>
</dbReference>
<dbReference type="PROSITE" id="PS50011">
    <property type="entry name" value="PROTEIN_KINASE_DOM"/>
    <property type="match status" value="1"/>
</dbReference>
<dbReference type="FunFam" id="1.10.510.10:FF:000240">
    <property type="entry name" value="Lectin-domain containing receptor kinase A4.3"/>
    <property type="match status" value="1"/>
</dbReference>
<dbReference type="PANTHER" id="PTHR27003:SF359">
    <property type="entry name" value="SERINE_THREONINE-PROTEIN KINASE UNC-51-RELATED"/>
    <property type="match status" value="1"/>
</dbReference>
<evidence type="ECO:0000256" key="4">
    <source>
        <dbReference type="ARBA" id="ARBA00022475"/>
    </source>
</evidence>
<evidence type="ECO:0000256" key="9">
    <source>
        <dbReference type="ARBA" id="ARBA00022989"/>
    </source>
</evidence>
<dbReference type="InterPro" id="IPR000719">
    <property type="entry name" value="Prot_kinase_dom"/>
</dbReference>
<reference evidence="15" key="2">
    <citation type="submission" date="2020-06" db="EMBL/GenBank/DDBJ databases">
        <title>Helianthus annuus Genome sequencing and assembly Release 2.</title>
        <authorList>
            <person name="Gouzy J."/>
            <person name="Langlade N."/>
            <person name="Munos S."/>
        </authorList>
    </citation>
    <scope>NUCLEOTIDE SEQUENCE</scope>
    <source>
        <tissue evidence="15">Leaves</tissue>
    </source>
</reference>
<dbReference type="GO" id="GO:0002229">
    <property type="term" value="P:defense response to oomycetes"/>
    <property type="evidence" value="ECO:0007669"/>
    <property type="project" value="UniProtKB-ARBA"/>
</dbReference>
<dbReference type="EMBL" id="MNCJ02000327">
    <property type="protein sequence ID" value="KAF5779652.1"/>
    <property type="molecule type" value="Genomic_DNA"/>
</dbReference>
<dbReference type="AlphaFoldDB" id="A0A9K3HJW4"/>
<evidence type="ECO:0000256" key="2">
    <source>
        <dbReference type="ARBA" id="ARBA00008536"/>
    </source>
</evidence>
<organism evidence="15 16">
    <name type="scientific">Helianthus annuus</name>
    <name type="common">Common sunflower</name>
    <dbReference type="NCBI Taxonomy" id="4232"/>
    <lineage>
        <taxon>Eukaryota</taxon>
        <taxon>Viridiplantae</taxon>
        <taxon>Streptophyta</taxon>
        <taxon>Embryophyta</taxon>
        <taxon>Tracheophyta</taxon>
        <taxon>Spermatophyta</taxon>
        <taxon>Magnoliopsida</taxon>
        <taxon>eudicotyledons</taxon>
        <taxon>Gunneridae</taxon>
        <taxon>Pentapetalae</taxon>
        <taxon>asterids</taxon>
        <taxon>campanulids</taxon>
        <taxon>Asterales</taxon>
        <taxon>Asteraceae</taxon>
        <taxon>Asteroideae</taxon>
        <taxon>Heliantheae alliance</taxon>
        <taxon>Heliantheae</taxon>
        <taxon>Helianthus</taxon>
    </lineage>
</organism>
<comment type="subcellular location">
    <subcellularLocation>
        <location evidence="1">Cell membrane</location>
        <topology evidence="1">Single-pass type I membrane protein</topology>
    </subcellularLocation>
</comment>
<dbReference type="GO" id="GO:0004672">
    <property type="term" value="F:protein kinase activity"/>
    <property type="evidence" value="ECO:0000318"/>
    <property type="project" value="GO_Central"/>
</dbReference>
<evidence type="ECO:0000313" key="15">
    <source>
        <dbReference type="EMBL" id="KAF5779652.1"/>
    </source>
</evidence>
<keyword evidence="11" id="KW-0675">Receptor</keyword>
<name>A0A9K3HJW4_HELAN</name>
<keyword evidence="7" id="KW-0547">Nucleotide-binding</keyword>
<dbReference type="Gene3D" id="1.10.510.10">
    <property type="entry name" value="Transferase(Phosphotransferase) domain 1"/>
    <property type="match status" value="1"/>
</dbReference>
<dbReference type="GO" id="GO:0005886">
    <property type="term" value="C:plasma membrane"/>
    <property type="evidence" value="ECO:0000318"/>
    <property type="project" value="GO_Central"/>
</dbReference>
<comment type="caution">
    <text evidence="15">The sequence shown here is derived from an EMBL/GenBank/DDBJ whole genome shotgun (WGS) entry which is preliminary data.</text>
</comment>
<reference evidence="15" key="1">
    <citation type="journal article" date="2017" name="Nature">
        <title>The sunflower genome provides insights into oil metabolism, flowering and Asterid evolution.</title>
        <authorList>
            <person name="Badouin H."/>
            <person name="Gouzy J."/>
            <person name="Grassa C.J."/>
            <person name="Murat F."/>
            <person name="Staton S.E."/>
            <person name="Cottret L."/>
            <person name="Lelandais-Briere C."/>
            <person name="Owens G.L."/>
            <person name="Carrere S."/>
            <person name="Mayjonade B."/>
            <person name="Legrand L."/>
            <person name="Gill N."/>
            <person name="Kane N.C."/>
            <person name="Bowers J.E."/>
            <person name="Hubner S."/>
            <person name="Bellec A."/>
            <person name="Berard A."/>
            <person name="Berges H."/>
            <person name="Blanchet N."/>
            <person name="Boniface M.C."/>
            <person name="Brunel D."/>
            <person name="Catrice O."/>
            <person name="Chaidir N."/>
            <person name="Claudel C."/>
            <person name="Donnadieu C."/>
            <person name="Faraut T."/>
            <person name="Fievet G."/>
            <person name="Helmstetter N."/>
            <person name="King M."/>
            <person name="Knapp S.J."/>
            <person name="Lai Z."/>
            <person name="Le Paslier M.C."/>
            <person name="Lippi Y."/>
            <person name="Lorenzon L."/>
            <person name="Mandel J.R."/>
            <person name="Marage G."/>
            <person name="Marchand G."/>
            <person name="Marquand E."/>
            <person name="Bret-Mestries E."/>
            <person name="Morien E."/>
            <person name="Nambeesan S."/>
            <person name="Nguyen T."/>
            <person name="Pegot-Espagnet P."/>
            <person name="Pouilly N."/>
            <person name="Raftis F."/>
            <person name="Sallet E."/>
            <person name="Schiex T."/>
            <person name="Thomas J."/>
            <person name="Vandecasteele C."/>
            <person name="Vares D."/>
            <person name="Vear F."/>
            <person name="Vautrin S."/>
            <person name="Crespi M."/>
            <person name="Mangin B."/>
            <person name="Burke J.M."/>
            <person name="Salse J."/>
            <person name="Munos S."/>
            <person name="Vincourt P."/>
            <person name="Rieseberg L.H."/>
            <person name="Langlade N.B."/>
        </authorList>
    </citation>
    <scope>NUCLEOTIDE SEQUENCE</scope>
    <source>
        <tissue evidence="15">Leaves</tissue>
    </source>
</reference>
<dbReference type="Pfam" id="PF00069">
    <property type="entry name" value="Pkinase"/>
    <property type="match status" value="1"/>
</dbReference>
<comment type="similarity">
    <text evidence="2">In the N-terminal section; belongs to the leguminous lectin family.</text>
</comment>
<accession>A0A9K3HJW4</accession>